<dbReference type="EMBL" id="JAESVG020000001">
    <property type="protein sequence ID" value="KAG8631159.1"/>
    <property type="molecule type" value="Genomic_DNA"/>
</dbReference>
<dbReference type="AlphaFoldDB" id="A0A8K0L7I6"/>
<evidence type="ECO:0000256" key="1">
    <source>
        <dbReference type="SAM" id="MobiDB-lite"/>
    </source>
</evidence>
<sequence length="730" mass="83549">MSRRYSRSNDTTYTRYKTIEKNIFPKAFGDDFEHKGIQKLLDSVKPVKRRQGERVLNELRESIKLRTSLLHSYRSAAAFRSHIIFTSLLGYAVHRISTGEDDYYRSRRSLREVWTKLIELSNAEIWDENDVTGTATAIWYGFEAMSEQEWSDCQSTLQGLARDILHFPRAEFGKDSCLLVNGILTSLLALPVRVRPSARAVPRPTPSRAPPATEPTRTTEEEAEHPDEETPDLAAQGESLTVEDHRPQPTRENAISDVTLRELELQATHAEITAQIRTMLRIFQGKGWMERAATAARVFWGLWLDFDSQVNCVCLLQGDDVFETYSSVVLGAERTAIREKPDIADKWEQAPTPSHFTEAFMPKFFTSKNEFIKETGIAICLYVEKRVNLYKLNRLREIRLKFLDMLTEWALPRAQGKEEKDAIQNHQVAILGWIQAPDNTDIITKFLIIGDISARIVSLSRSVLLINQLRMWVHIVYGLIDEPASLGDGARQIVQQLKPFESLLTSMTLVNGLPDSPDSWETGYNAIVSSLNDPVARKAMQKRLVRLAPGKSGRLHEASYRELNESKDVGATAIRLVDEINAEVDTLPDMLLFIAEIIGHHKRVVLPSPDFVKKFPTRAIGSGLEASARYPLGEAFFLEYCGSCYGRLPAFPLPSWSSRHYTFVRFCQEKCREQVDRTDQKIRDTLEKQMKMMERMLEAEQLEKARREQLREEQARLGRRYTKGRRHSTR</sequence>
<keyword evidence="3" id="KW-1185">Reference proteome</keyword>
<proteinExistence type="predicted"/>
<reference evidence="2" key="1">
    <citation type="submission" date="2021-07" db="EMBL/GenBank/DDBJ databases">
        <title>Elsinoe batatas strain:CRI-CJ2 Genome sequencing and assembly.</title>
        <authorList>
            <person name="Huang L."/>
        </authorList>
    </citation>
    <scope>NUCLEOTIDE SEQUENCE</scope>
    <source>
        <strain evidence="2">CRI-CJ2</strain>
    </source>
</reference>
<dbReference type="Proteomes" id="UP000809789">
    <property type="component" value="Unassembled WGS sequence"/>
</dbReference>
<evidence type="ECO:0000313" key="3">
    <source>
        <dbReference type="Proteomes" id="UP000809789"/>
    </source>
</evidence>
<feature type="compositionally biased region" description="Basic residues" evidence="1">
    <location>
        <begin position="717"/>
        <end position="730"/>
    </location>
</feature>
<feature type="compositionally biased region" description="Pro residues" evidence="1">
    <location>
        <begin position="203"/>
        <end position="213"/>
    </location>
</feature>
<feature type="region of interest" description="Disordered" evidence="1">
    <location>
        <begin position="198"/>
        <end position="234"/>
    </location>
</feature>
<feature type="region of interest" description="Disordered" evidence="1">
    <location>
        <begin position="708"/>
        <end position="730"/>
    </location>
</feature>
<dbReference type="OrthoDB" id="10316357at2759"/>
<name>A0A8K0L7I6_9PEZI</name>
<evidence type="ECO:0000313" key="2">
    <source>
        <dbReference type="EMBL" id="KAG8631159.1"/>
    </source>
</evidence>
<gene>
    <name evidence="2" type="ORF">KVT40_000299</name>
</gene>
<accession>A0A8K0L7I6</accession>
<feature type="compositionally biased region" description="Acidic residues" evidence="1">
    <location>
        <begin position="221"/>
        <end position="231"/>
    </location>
</feature>
<protein>
    <submittedName>
        <fullName evidence="2">Uncharacterized protein</fullName>
    </submittedName>
</protein>
<comment type="caution">
    <text evidence="2">The sequence shown here is derived from an EMBL/GenBank/DDBJ whole genome shotgun (WGS) entry which is preliminary data.</text>
</comment>
<organism evidence="2 3">
    <name type="scientific">Elsinoe batatas</name>
    <dbReference type="NCBI Taxonomy" id="2601811"/>
    <lineage>
        <taxon>Eukaryota</taxon>
        <taxon>Fungi</taxon>
        <taxon>Dikarya</taxon>
        <taxon>Ascomycota</taxon>
        <taxon>Pezizomycotina</taxon>
        <taxon>Dothideomycetes</taxon>
        <taxon>Dothideomycetidae</taxon>
        <taxon>Myriangiales</taxon>
        <taxon>Elsinoaceae</taxon>
        <taxon>Elsinoe</taxon>
    </lineage>
</organism>